<dbReference type="AlphaFoldDB" id="A0A060ZYC7"/>
<accession>A0A060ZYC7</accession>
<dbReference type="GeneID" id="32465273"/>
<sequence>MTMPVNSCVPGPELIGHIADLARLEWTQGATAAAAKRFGWVPDGSRTSSYATNTGHYVLPEWFGGPDDADTECMIPFCYYYEPDDFDAELQADGLGGNVDWLAGYHSGDPGWVFDREADRSGFDGRWRAAVDAFGERLGEPETVVRDEKGDHPWNYAAWRCGGNAVVVGQCVDNGSYMTFEQALIWVGPHPVDEAFPTGEQFALRLEC</sequence>
<proteinExistence type="predicted"/>
<gene>
    <name evidence="1" type="ORF">SIRAN7357</name>
</gene>
<name>A0A060ZYC7_9ACTN</name>
<protein>
    <submittedName>
        <fullName evidence="1">Uncharacterized protein</fullName>
    </submittedName>
</protein>
<evidence type="ECO:0000313" key="1">
    <source>
        <dbReference type="EMBL" id="CDR11600.1"/>
    </source>
</evidence>
<dbReference type="HOGENOM" id="CLU_1389562_0_0_11"/>
<dbReference type="EMBL" id="LK022848">
    <property type="protein sequence ID" value="CDR11600.1"/>
    <property type="molecule type" value="Genomic_DNA"/>
</dbReference>
<reference evidence="1" key="1">
    <citation type="submission" date="2014-05" db="EMBL/GenBank/DDBJ databases">
        <authorList>
            <person name="Horn Fabian"/>
        </authorList>
    </citation>
    <scope>NUCLEOTIDE SEQUENCE</scope>
</reference>
<organism evidence="1">
    <name type="scientific">Streptomyces iranensis</name>
    <dbReference type="NCBI Taxonomy" id="576784"/>
    <lineage>
        <taxon>Bacteria</taxon>
        <taxon>Bacillati</taxon>
        <taxon>Actinomycetota</taxon>
        <taxon>Actinomycetes</taxon>
        <taxon>Kitasatosporales</taxon>
        <taxon>Streptomycetaceae</taxon>
        <taxon>Streptomyces</taxon>
        <taxon>Streptomyces violaceusniger group</taxon>
    </lineage>
</organism>